<evidence type="ECO:0000256" key="2">
    <source>
        <dbReference type="SAM" id="Phobius"/>
    </source>
</evidence>
<name>A0A418NJI9_9SPHN</name>
<evidence type="ECO:0000256" key="1">
    <source>
        <dbReference type="SAM" id="MobiDB-lite"/>
    </source>
</evidence>
<dbReference type="RefSeq" id="WP_119512285.1">
    <property type="nucleotide sequence ID" value="NZ_QXFK01000014.1"/>
</dbReference>
<accession>A0A418NJI9</accession>
<comment type="caution">
    <text evidence="3">The sequence shown here is derived from an EMBL/GenBank/DDBJ whole genome shotgun (WGS) entry which is preliminary data.</text>
</comment>
<reference evidence="3 4" key="1">
    <citation type="submission" date="2018-08" db="EMBL/GenBank/DDBJ databases">
        <title>Altererythrobacter sp.Ery1 and Ery12, the genome sequencing of novel strains in genus Alterythrobacter.</title>
        <authorList>
            <person name="Cheng H."/>
            <person name="Wu Y.-H."/>
            <person name="Fang C."/>
            <person name="Xu X.-W."/>
        </authorList>
    </citation>
    <scope>NUCLEOTIDE SEQUENCE [LARGE SCALE GENOMIC DNA]</scope>
    <source>
        <strain evidence="3 4">Ery1</strain>
    </source>
</reference>
<dbReference type="Proteomes" id="UP000285092">
    <property type="component" value="Unassembled WGS sequence"/>
</dbReference>
<evidence type="ECO:0000313" key="4">
    <source>
        <dbReference type="Proteomes" id="UP000285092"/>
    </source>
</evidence>
<dbReference type="EMBL" id="QXFK01000014">
    <property type="protein sequence ID" value="RIV79453.1"/>
    <property type="molecule type" value="Genomic_DNA"/>
</dbReference>
<gene>
    <name evidence="3" type="ORF">D2V04_05545</name>
</gene>
<feature type="transmembrane region" description="Helical" evidence="2">
    <location>
        <begin position="95"/>
        <end position="114"/>
    </location>
</feature>
<evidence type="ECO:0000313" key="3">
    <source>
        <dbReference type="EMBL" id="RIV79453.1"/>
    </source>
</evidence>
<keyword evidence="4" id="KW-1185">Reference proteome</keyword>
<keyword evidence="2" id="KW-0812">Transmembrane</keyword>
<sequence length="133" mass="13897">MQDEPLPYAQDGDEEPGGESPRSGSSLTDDLVALLDDGKTYLEAEKAYQKSRAIYAAHEGKNGIIHGLVAFALIHTALIGLVVGAVIALAPILTIWGATALVTGVLLISGIVLARKALAHFRDAGNSFTDDGQ</sequence>
<feature type="region of interest" description="Disordered" evidence="1">
    <location>
        <begin position="1"/>
        <end position="27"/>
    </location>
</feature>
<organism evidence="3 4">
    <name type="scientific">Pelagerythrobacter aerophilus</name>
    <dbReference type="NCBI Taxonomy" id="2306995"/>
    <lineage>
        <taxon>Bacteria</taxon>
        <taxon>Pseudomonadati</taxon>
        <taxon>Pseudomonadota</taxon>
        <taxon>Alphaproteobacteria</taxon>
        <taxon>Sphingomonadales</taxon>
        <taxon>Erythrobacteraceae</taxon>
        <taxon>Pelagerythrobacter</taxon>
    </lineage>
</organism>
<keyword evidence="2" id="KW-0472">Membrane</keyword>
<dbReference type="OrthoDB" id="7392290at2"/>
<feature type="transmembrane region" description="Helical" evidence="2">
    <location>
        <begin position="68"/>
        <end position="89"/>
    </location>
</feature>
<dbReference type="AlphaFoldDB" id="A0A418NJI9"/>
<keyword evidence="2" id="KW-1133">Transmembrane helix</keyword>
<proteinExistence type="predicted"/>
<protein>
    <submittedName>
        <fullName evidence="3">Phage holin family protein</fullName>
    </submittedName>
</protein>